<comment type="caution">
    <text evidence="1">The sequence shown here is derived from an EMBL/GenBank/DDBJ whole genome shotgun (WGS) entry which is preliminary data.</text>
</comment>
<dbReference type="AlphaFoldDB" id="A0A0N1EKA1"/>
<reference evidence="1 2" key="1">
    <citation type="submission" date="2015-08" db="EMBL/GenBank/DDBJ databases">
        <title>Draft Genome Sequence of Pseudoalteromonas porphyrae UCD-SED14.</title>
        <authorList>
            <person name="Coil D.A."/>
            <person name="Jospin G."/>
            <person name="Lee R.D."/>
            <person name="Eisen J.A."/>
        </authorList>
    </citation>
    <scope>NUCLEOTIDE SEQUENCE [LARGE SCALE GENOMIC DNA]</scope>
    <source>
        <strain evidence="1 2">UCD-SED14</strain>
    </source>
</reference>
<dbReference type="EMBL" id="LHPH01000015">
    <property type="protein sequence ID" value="KPH61913.1"/>
    <property type="molecule type" value="Genomic_DNA"/>
</dbReference>
<accession>A0A0N1EKA1</accession>
<keyword evidence="2" id="KW-1185">Reference proteome</keyword>
<dbReference type="PATRIC" id="fig|187330.3.peg.1073"/>
<gene>
    <name evidence="1" type="ORF">ADS77_13235</name>
</gene>
<evidence type="ECO:0000313" key="1">
    <source>
        <dbReference type="EMBL" id="KPH61913.1"/>
    </source>
</evidence>
<proteinExistence type="predicted"/>
<sequence length="102" mass="11618">MHPRYAAIFGIENLELNQHFRPQSIVEKISDQTMTAPQVTLELNQKLLADLNRAIAPEQIKHVVQSDTLAWHEGQLSLPNQQLSADNKRALWALMSIHLDNL</sequence>
<dbReference type="RefSeq" id="WP_054454864.1">
    <property type="nucleotide sequence ID" value="NZ_LHPH01000015.1"/>
</dbReference>
<organism evidence="1 2">
    <name type="scientific">Pseudoalteromonas porphyrae</name>
    <dbReference type="NCBI Taxonomy" id="187330"/>
    <lineage>
        <taxon>Bacteria</taxon>
        <taxon>Pseudomonadati</taxon>
        <taxon>Pseudomonadota</taxon>
        <taxon>Gammaproteobacteria</taxon>
        <taxon>Alteromonadales</taxon>
        <taxon>Pseudoalteromonadaceae</taxon>
        <taxon>Pseudoalteromonas</taxon>
    </lineage>
</organism>
<protein>
    <submittedName>
        <fullName evidence="1">Uncharacterized protein</fullName>
    </submittedName>
</protein>
<dbReference type="STRING" id="187330.AMS58_06435"/>
<name>A0A0N1EKA1_9GAMM</name>
<dbReference type="OrthoDB" id="6293449at2"/>
<evidence type="ECO:0000313" key="2">
    <source>
        <dbReference type="Proteomes" id="UP000037848"/>
    </source>
</evidence>
<dbReference type="Proteomes" id="UP000037848">
    <property type="component" value="Unassembled WGS sequence"/>
</dbReference>